<dbReference type="Proteomes" id="UP000037931">
    <property type="component" value="Unassembled WGS sequence"/>
</dbReference>
<evidence type="ECO:0000259" key="1">
    <source>
        <dbReference type="Pfam" id="PF01261"/>
    </source>
</evidence>
<dbReference type="PATRIC" id="fig|50340.43.peg.2579"/>
<dbReference type="InterPro" id="IPR050312">
    <property type="entry name" value="IolE/XylAMocC-like"/>
</dbReference>
<reference evidence="2 3" key="1">
    <citation type="journal article" date="2015" name="PLoS ONE">
        <title>Rice-Infecting Pseudomonas Genomes Are Highly Accessorized and Harbor Multiple Putative Virulence Mechanisms to Cause Sheath Brown Rot.</title>
        <authorList>
            <person name="Quibod I.L."/>
            <person name="Grande G."/>
            <person name="Oreiro E.G."/>
            <person name="Borja F.N."/>
            <person name="Dossa G.S."/>
            <person name="Mauleon R."/>
            <person name="Cruz C.V."/>
            <person name="Oliva R."/>
        </authorList>
    </citation>
    <scope>NUCLEOTIDE SEQUENCE [LARGE SCALE GENOMIC DNA]</scope>
    <source>
        <strain evidence="2 3">IRRI 6609</strain>
    </source>
</reference>
<dbReference type="InterPro" id="IPR036237">
    <property type="entry name" value="Xyl_isomerase-like_sf"/>
</dbReference>
<keyword evidence="2" id="KW-0413">Isomerase</keyword>
<protein>
    <submittedName>
        <fullName evidence="2">Sugar phosphate isomerase/epimerase</fullName>
    </submittedName>
</protein>
<proteinExistence type="predicted"/>
<dbReference type="AlphaFoldDB" id="A0A0N0VKY4"/>
<dbReference type="Pfam" id="PF01261">
    <property type="entry name" value="AP_endonuc_2"/>
    <property type="match status" value="1"/>
</dbReference>
<dbReference type="RefSeq" id="WP_054058452.1">
    <property type="nucleotide sequence ID" value="NZ_JSYZ01000002.1"/>
</dbReference>
<dbReference type="STRING" id="50340.PF66_00573"/>
<dbReference type="PANTHER" id="PTHR12110:SF21">
    <property type="entry name" value="XYLOSE ISOMERASE-LIKE TIM BARREL DOMAIN-CONTAINING PROTEIN"/>
    <property type="match status" value="1"/>
</dbReference>
<sequence length="293" mass="31910">METVTDLPKGATNAFASRETWPAFITATAQQDYLAAEAGLQRALEQGYSHWYIDGSLEGERPSDFTAQRLAALNELIASSGVKPIFHGNFKAPLGSDVEDLAAAALDYVKKEVDICAALGGAPLIVHGGGVVEPRLVKEARQKGLEGLVGNLRELVAYGKARGVEIWLENLCNYTRFHPFYYICTTADEVGHVLESVPGLHMFLDVSHAYVNEGDPLSFFWKFSDRVVGMSFSDNNGDRDSHFPLGQGNLDFPGLIDAIQYTGWKGMVGFETRGGTLRGSVDFLNQLVASCAR</sequence>
<evidence type="ECO:0000313" key="2">
    <source>
        <dbReference type="EMBL" id="KPA92832.1"/>
    </source>
</evidence>
<dbReference type="GO" id="GO:0016853">
    <property type="term" value="F:isomerase activity"/>
    <property type="evidence" value="ECO:0007669"/>
    <property type="project" value="UniProtKB-KW"/>
</dbReference>
<dbReference type="Gene3D" id="3.20.20.150">
    <property type="entry name" value="Divalent-metal-dependent TIM barrel enzymes"/>
    <property type="match status" value="1"/>
</dbReference>
<dbReference type="InterPro" id="IPR013022">
    <property type="entry name" value="Xyl_isomerase-like_TIM-brl"/>
</dbReference>
<keyword evidence="3" id="KW-1185">Reference proteome</keyword>
<evidence type="ECO:0000313" key="3">
    <source>
        <dbReference type="Proteomes" id="UP000037931"/>
    </source>
</evidence>
<dbReference type="PANTHER" id="PTHR12110">
    <property type="entry name" value="HYDROXYPYRUVATE ISOMERASE"/>
    <property type="match status" value="1"/>
</dbReference>
<gene>
    <name evidence="2" type="ORF">PF66_00573</name>
</gene>
<name>A0A0N0VKY4_9PSED</name>
<organism evidence="2 3">
    <name type="scientific">Pseudomonas asplenii</name>
    <dbReference type="NCBI Taxonomy" id="53407"/>
    <lineage>
        <taxon>Bacteria</taxon>
        <taxon>Pseudomonadati</taxon>
        <taxon>Pseudomonadota</taxon>
        <taxon>Gammaproteobacteria</taxon>
        <taxon>Pseudomonadales</taxon>
        <taxon>Pseudomonadaceae</taxon>
        <taxon>Pseudomonas</taxon>
    </lineage>
</organism>
<dbReference type="SUPFAM" id="SSF51658">
    <property type="entry name" value="Xylose isomerase-like"/>
    <property type="match status" value="1"/>
</dbReference>
<feature type="domain" description="Xylose isomerase-like TIM barrel" evidence="1">
    <location>
        <begin position="41"/>
        <end position="284"/>
    </location>
</feature>
<comment type="caution">
    <text evidence="2">The sequence shown here is derived from an EMBL/GenBank/DDBJ whole genome shotgun (WGS) entry which is preliminary data.</text>
</comment>
<dbReference type="OrthoDB" id="4350283at2"/>
<accession>A0A0N0VKY4</accession>
<dbReference type="EMBL" id="JSYZ01000002">
    <property type="protein sequence ID" value="KPA92832.1"/>
    <property type="molecule type" value="Genomic_DNA"/>
</dbReference>